<dbReference type="EMBL" id="KN714821">
    <property type="protein sequence ID" value="KUI62581.1"/>
    <property type="molecule type" value="Genomic_DNA"/>
</dbReference>
<sequence>MEKNANDNSTCDKNNMGCNQSKNDKSKTDDVNNKTPVKTTDDKSGPSSGPYQPILKTDEQLAEDRRQKNRELQQTINVSRRYAEKEHGDDDYDNGKQG</sequence>
<feature type="compositionally biased region" description="Basic and acidic residues" evidence="1">
    <location>
        <begin position="56"/>
        <end position="71"/>
    </location>
</feature>
<dbReference type="Proteomes" id="UP000078576">
    <property type="component" value="Unassembled WGS sequence"/>
</dbReference>
<feature type="region of interest" description="Disordered" evidence="1">
    <location>
        <begin position="1"/>
        <end position="98"/>
    </location>
</feature>
<gene>
    <name evidence="2" type="ORF">VP1G_11455</name>
</gene>
<proteinExistence type="predicted"/>
<name>A0A194VFM5_CYTMA</name>
<accession>A0A194VFM5</accession>
<feature type="compositionally biased region" description="Polar residues" evidence="1">
    <location>
        <begin position="1"/>
        <end position="21"/>
    </location>
</feature>
<evidence type="ECO:0000313" key="3">
    <source>
        <dbReference type="Proteomes" id="UP000078576"/>
    </source>
</evidence>
<evidence type="ECO:0000313" key="2">
    <source>
        <dbReference type="EMBL" id="KUI62581.1"/>
    </source>
</evidence>
<keyword evidence="3" id="KW-1185">Reference proteome</keyword>
<feature type="compositionally biased region" description="Basic and acidic residues" evidence="1">
    <location>
        <begin position="22"/>
        <end position="32"/>
    </location>
</feature>
<evidence type="ECO:0000256" key="1">
    <source>
        <dbReference type="SAM" id="MobiDB-lite"/>
    </source>
</evidence>
<dbReference type="AlphaFoldDB" id="A0A194VFM5"/>
<organism evidence="2 3">
    <name type="scientific">Cytospora mali</name>
    <name type="common">Apple Valsa canker fungus</name>
    <name type="synonym">Valsa mali</name>
    <dbReference type="NCBI Taxonomy" id="578113"/>
    <lineage>
        <taxon>Eukaryota</taxon>
        <taxon>Fungi</taxon>
        <taxon>Dikarya</taxon>
        <taxon>Ascomycota</taxon>
        <taxon>Pezizomycotina</taxon>
        <taxon>Sordariomycetes</taxon>
        <taxon>Sordariomycetidae</taxon>
        <taxon>Diaporthales</taxon>
        <taxon>Cytosporaceae</taxon>
        <taxon>Cytospora</taxon>
    </lineage>
</organism>
<protein>
    <submittedName>
        <fullName evidence="2">Uncharacterized protein</fullName>
    </submittedName>
</protein>
<reference evidence="3" key="1">
    <citation type="submission" date="2014-12" db="EMBL/GenBank/DDBJ databases">
        <title>Genome Sequence of Valsa Canker Pathogens Uncovers a Specific Adaption of Colonization on Woody Bark.</title>
        <authorList>
            <person name="Yin Z."/>
            <person name="Liu H."/>
            <person name="Gao X."/>
            <person name="Li Z."/>
            <person name="Song N."/>
            <person name="Ke X."/>
            <person name="Dai Q."/>
            <person name="Wu Y."/>
            <person name="Sun Y."/>
            <person name="Xu J.-R."/>
            <person name="Kang Z.K."/>
            <person name="Wang L."/>
            <person name="Huang L."/>
        </authorList>
    </citation>
    <scope>NUCLEOTIDE SEQUENCE [LARGE SCALE GENOMIC DNA]</scope>
    <source>
        <strain evidence="3">SXYL134</strain>
    </source>
</reference>